<keyword evidence="1" id="KW-0732">Signal</keyword>
<evidence type="ECO:0000259" key="2">
    <source>
        <dbReference type="Pfam" id="PF21959"/>
    </source>
</evidence>
<evidence type="ECO:0000256" key="1">
    <source>
        <dbReference type="SAM" id="SignalP"/>
    </source>
</evidence>
<dbReference type="InterPro" id="IPR054215">
    <property type="entry name" value="DUF6923"/>
</dbReference>
<gene>
    <name evidence="3" type="ORF">B0T16DRAFT_456484</name>
</gene>
<feature type="chain" id="PRO_5041299560" description="DUF6923 domain-containing protein" evidence="1">
    <location>
        <begin position="22"/>
        <end position="361"/>
    </location>
</feature>
<accession>A0AA39YCN6</accession>
<proteinExistence type="predicted"/>
<dbReference type="AlphaFoldDB" id="A0AA39YCN6"/>
<reference evidence="3" key="1">
    <citation type="submission" date="2023-06" db="EMBL/GenBank/DDBJ databases">
        <title>Genome-scale phylogeny and comparative genomics of the fungal order Sordariales.</title>
        <authorList>
            <consortium name="Lawrence Berkeley National Laboratory"/>
            <person name="Hensen N."/>
            <person name="Bonometti L."/>
            <person name="Westerberg I."/>
            <person name="Brannstrom I.O."/>
            <person name="Guillou S."/>
            <person name="Cros-Aarteil S."/>
            <person name="Calhoun S."/>
            <person name="Haridas S."/>
            <person name="Kuo A."/>
            <person name="Mondo S."/>
            <person name="Pangilinan J."/>
            <person name="Riley R."/>
            <person name="Labutti K."/>
            <person name="Andreopoulos B."/>
            <person name="Lipzen A."/>
            <person name="Chen C."/>
            <person name="Yanf M."/>
            <person name="Daum C."/>
            <person name="Ng V."/>
            <person name="Clum A."/>
            <person name="Steindorff A."/>
            <person name="Ohm R."/>
            <person name="Martin F."/>
            <person name="Silar P."/>
            <person name="Natvig D."/>
            <person name="Lalanne C."/>
            <person name="Gautier V."/>
            <person name="Ament-Velasquez S.L."/>
            <person name="Kruys A."/>
            <person name="Hutchinson M.I."/>
            <person name="Powell A.J."/>
            <person name="Barry K."/>
            <person name="Miller A.N."/>
            <person name="Grigoriev I.V."/>
            <person name="Debuchy R."/>
            <person name="Gladieux P."/>
            <person name="Thoren M.H."/>
            <person name="Johannesson H."/>
        </authorList>
    </citation>
    <scope>NUCLEOTIDE SEQUENCE</scope>
    <source>
        <strain evidence="3">SMH2532-1</strain>
    </source>
</reference>
<sequence>MVAMLGLSRLAMMVMAKGAFSAPCNHKPSSRSSLLPSSTSSLVVPFSSVPSSAVPSSTISVSAISSSSSAHSISSSVLVFGNLVLHSNFLLGSRFLFGSHFLFGNITAKRGIIDTDDLVLALNKIHLIRLPLPWTWTGPTGPPVTTVGTEDLDGLAYSSLDNYLYAVQKGSDGVGRVVRIGVNGETTVILSSTALWAADMGTIDDGGLYWLSTSGSLYWAINLKSSSSAYGQIVIEGETALHAVVRDWVFHPADGGGIYAVSDTMAWPASTTRAQFRYDVIRFSRASKTWTTLRYYTTGDEKYYGVVFTNSSSSDLWATGAELYGRGLMFSFSLPSGNFTTGTTGGFYMQYGIINDGASCI</sequence>
<dbReference type="Pfam" id="PF21959">
    <property type="entry name" value="DUF6923"/>
    <property type="match status" value="1"/>
</dbReference>
<evidence type="ECO:0000313" key="4">
    <source>
        <dbReference type="Proteomes" id="UP001174936"/>
    </source>
</evidence>
<comment type="caution">
    <text evidence="3">The sequence shown here is derived from an EMBL/GenBank/DDBJ whole genome shotgun (WGS) entry which is preliminary data.</text>
</comment>
<keyword evidence="4" id="KW-1185">Reference proteome</keyword>
<dbReference type="SUPFAM" id="SSF101898">
    <property type="entry name" value="NHL repeat"/>
    <property type="match status" value="1"/>
</dbReference>
<dbReference type="EMBL" id="JAULSV010000003">
    <property type="protein sequence ID" value="KAK0649032.1"/>
    <property type="molecule type" value="Genomic_DNA"/>
</dbReference>
<evidence type="ECO:0000313" key="3">
    <source>
        <dbReference type="EMBL" id="KAK0649032.1"/>
    </source>
</evidence>
<protein>
    <recommendedName>
        <fullName evidence="2">DUF6923 domain-containing protein</fullName>
    </recommendedName>
</protein>
<feature type="signal peptide" evidence="1">
    <location>
        <begin position="1"/>
        <end position="21"/>
    </location>
</feature>
<name>A0AA39YCN6_9PEZI</name>
<organism evidence="3 4">
    <name type="scientific">Cercophora newfieldiana</name>
    <dbReference type="NCBI Taxonomy" id="92897"/>
    <lineage>
        <taxon>Eukaryota</taxon>
        <taxon>Fungi</taxon>
        <taxon>Dikarya</taxon>
        <taxon>Ascomycota</taxon>
        <taxon>Pezizomycotina</taxon>
        <taxon>Sordariomycetes</taxon>
        <taxon>Sordariomycetidae</taxon>
        <taxon>Sordariales</taxon>
        <taxon>Lasiosphaeriaceae</taxon>
        <taxon>Cercophora</taxon>
    </lineage>
</organism>
<dbReference type="Proteomes" id="UP001174936">
    <property type="component" value="Unassembled WGS sequence"/>
</dbReference>
<feature type="domain" description="DUF6923" evidence="2">
    <location>
        <begin position="155"/>
        <end position="309"/>
    </location>
</feature>